<dbReference type="RefSeq" id="WP_203741501.1">
    <property type="nucleotide sequence ID" value="NZ_BAAAUC010000003.1"/>
</dbReference>
<reference evidence="5" key="1">
    <citation type="submission" date="2021-01" db="EMBL/GenBank/DDBJ databases">
        <title>Whole genome shotgun sequence of Actinoplanes cyaneus NBRC 14990.</title>
        <authorList>
            <person name="Komaki H."/>
            <person name="Tamura T."/>
        </authorList>
    </citation>
    <scope>NUCLEOTIDE SEQUENCE</scope>
    <source>
        <strain evidence="5">NBRC 14990</strain>
    </source>
</reference>
<keyword evidence="3" id="KW-0456">Lyase</keyword>
<dbReference type="GO" id="GO:0006567">
    <property type="term" value="P:L-threonine catabolic process"/>
    <property type="evidence" value="ECO:0007669"/>
    <property type="project" value="TreeGrafter"/>
</dbReference>
<dbReference type="AlphaFoldDB" id="A0A919IHX0"/>
<dbReference type="Proteomes" id="UP000619479">
    <property type="component" value="Unassembled WGS sequence"/>
</dbReference>
<organism evidence="5 6">
    <name type="scientific">Actinoplanes cyaneus</name>
    <dbReference type="NCBI Taxonomy" id="52696"/>
    <lineage>
        <taxon>Bacteria</taxon>
        <taxon>Bacillati</taxon>
        <taxon>Actinomycetota</taxon>
        <taxon>Actinomycetes</taxon>
        <taxon>Micromonosporales</taxon>
        <taxon>Micromonosporaceae</taxon>
        <taxon>Actinoplanes</taxon>
    </lineage>
</organism>
<evidence type="ECO:0000256" key="2">
    <source>
        <dbReference type="ARBA" id="ARBA00022898"/>
    </source>
</evidence>
<accession>A0A919IHX0</accession>
<dbReference type="GO" id="GO:0009097">
    <property type="term" value="P:isoleucine biosynthetic process"/>
    <property type="evidence" value="ECO:0007669"/>
    <property type="project" value="TreeGrafter"/>
</dbReference>
<dbReference type="GO" id="GO:0006565">
    <property type="term" value="P:L-serine catabolic process"/>
    <property type="evidence" value="ECO:0007669"/>
    <property type="project" value="TreeGrafter"/>
</dbReference>
<evidence type="ECO:0000256" key="3">
    <source>
        <dbReference type="ARBA" id="ARBA00023239"/>
    </source>
</evidence>
<evidence type="ECO:0000256" key="1">
    <source>
        <dbReference type="ARBA" id="ARBA00001933"/>
    </source>
</evidence>
<comment type="caution">
    <text evidence="5">The sequence shown here is derived from an EMBL/GenBank/DDBJ whole genome shotgun (WGS) entry which is preliminary data.</text>
</comment>
<dbReference type="PANTHER" id="PTHR48078:SF6">
    <property type="entry name" value="L-THREONINE DEHYDRATASE CATABOLIC TDCB"/>
    <property type="match status" value="1"/>
</dbReference>
<name>A0A919IHX0_9ACTN</name>
<dbReference type="GO" id="GO:0003941">
    <property type="term" value="F:L-serine ammonia-lyase activity"/>
    <property type="evidence" value="ECO:0007669"/>
    <property type="project" value="TreeGrafter"/>
</dbReference>
<feature type="domain" description="Tryptophan synthase beta chain-like PALP" evidence="4">
    <location>
        <begin position="66"/>
        <end position="351"/>
    </location>
</feature>
<evidence type="ECO:0000313" key="6">
    <source>
        <dbReference type="Proteomes" id="UP000619479"/>
    </source>
</evidence>
<dbReference type="SUPFAM" id="SSF53686">
    <property type="entry name" value="Tryptophan synthase beta subunit-like PLP-dependent enzymes"/>
    <property type="match status" value="1"/>
</dbReference>
<evidence type="ECO:0000313" key="5">
    <source>
        <dbReference type="EMBL" id="GID65446.1"/>
    </source>
</evidence>
<dbReference type="PANTHER" id="PTHR48078">
    <property type="entry name" value="THREONINE DEHYDRATASE, MITOCHONDRIAL-RELATED"/>
    <property type="match status" value="1"/>
</dbReference>
<proteinExistence type="predicted"/>
<dbReference type="Pfam" id="PF00291">
    <property type="entry name" value="PALP"/>
    <property type="match status" value="1"/>
</dbReference>
<comment type="cofactor">
    <cofactor evidence="1">
        <name>pyridoxal 5'-phosphate</name>
        <dbReference type="ChEBI" id="CHEBI:597326"/>
    </cofactor>
</comment>
<dbReference type="EMBL" id="BOMH01000025">
    <property type="protein sequence ID" value="GID65446.1"/>
    <property type="molecule type" value="Genomic_DNA"/>
</dbReference>
<evidence type="ECO:0000259" key="4">
    <source>
        <dbReference type="Pfam" id="PF00291"/>
    </source>
</evidence>
<dbReference type="Gene3D" id="3.40.50.1100">
    <property type="match status" value="2"/>
</dbReference>
<gene>
    <name evidence="5" type="ORF">Acy02nite_33270</name>
</gene>
<keyword evidence="2" id="KW-0663">Pyridoxal phosphate</keyword>
<keyword evidence="6" id="KW-1185">Reference proteome</keyword>
<dbReference type="GO" id="GO:0004794">
    <property type="term" value="F:threonine deaminase activity"/>
    <property type="evidence" value="ECO:0007669"/>
    <property type="project" value="TreeGrafter"/>
</dbReference>
<dbReference type="InterPro" id="IPR036052">
    <property type="entry name" value="TrpB-like_PALP_sf"/>
</dbReference>
<dbReference type="InterPro" id="IPR050147">
    <property type="entry name" value="Ser/Thr_Dehydratase"/>
</dbReference>
<dbReference type="InterPro" id="IPR001926">
    <property type="entry name" value="TrpB-like_PALP"/>
</dbReference>
<protein>
    <submittedName>
        <fullName evidence="5">Threonine synthase</fullName>
    </submittedName>
</protein>
<sequence length="387" mass="40080">MGSLAIGQRSLGDPRIGFPLWPPLTDGCPRTSTADVAYPVDVDYDYERAGAELYPALLPPLPAPGLGEGRTPLVELEPGVFVKDESRNPTWSHKDRLNRCTVSAAVGVGAAGVVVASSGNHGASAAAYAARAGLPCVVITGPEPQPGVVAFLRAYGAVVMAVPWEGRWPLMRRIAERAGLHPVSSTTVTHTGHPFGPEGYKTIAYEIHADLGTPEAVFVPTGYGELLYGIAKGFTELRRLGRARRVPRMIACEPAAAAPLVKALREGVPAAHVEVGATDAGSIVSPVSGYRGVLAVRSSDGRALAVTDPQLRAAQAELARAGLWTELAGAAGLAGLRALGPVEGPVVCVATSSGLKNPVRDSAPAPAVVTDWAQAARILTASGHFQL</sequence>